<keyword evidence="12" id="KW-1185">Reference proteome</keyword>
<keyword evidence="2" id="KW-0624">Polysaccharide degradation</keyword>
<gene>
    <name evidence="10" type="ORF">F2Z09_15140</name>
    <name evidence="9" type="ORF">F2Z22_12475</name>
</gene>
<comment type="similarity">
    <text evidence="1 8">Belongs to the glycosyl hydrolase 43 family.</text>
</comment>
<dbReference type="Gene3D" id="2.115.10.20">
    <property type="entry name" value="Glycosyl hydrolase domain, family 43"/>
    <property type="match status" value="1"/>
</dbReference>
<reference evidence="11 12" key="1">
    <citation type="journal article" date="2019" name="Nat. Med.">
        <title>A library of human gut bacterial isolates paired with longitudinal multiomics data enables mechanistic microbiome research.</title>
        <authorList>
            <person name="Poyet M."/>
            <person name="Groussin M."/>
            <person name="Gibbons S.M."/>
            <person name="Avila-Pacheco J."/>
            <person name="Jiang X."/>
            <person name="Kearney S.M."/>
            <person name="Perrotta A.R."/>
            <person name="Berdy B."/>
            <person name="Zhao S."/>
            <person name="Lieberman T.D."/>
            <person name="Swanson P.K."/>
            <person name="Smith M."/>
            <person name="Roesemann S."/>
            <person name="Alexander J.E."/>
            <person name="Rich S.A."/>
            <person name="Livny J."/>
            <person name="Vlamakis H."/>
            <person name="Clish C."/>
            <person name="Bullock K."/>
            <person name="Deik A."/>
            <person name="Scott J."/>
            <person name="Pierce K.A."/>
            <person name="Xavier R.J."/>
            <person name="Alm E.J."/>
        </authorList>
    </citation>
    <scope>NUCLEOTIDE SEQUENCE [LARGE SCALE GENOMIC DNA]</scope>
    <source>
        <strain evidence="10 12">BIOML-A2</strain>
        <strain evidence="9 11">BIOML-A6</strain>
    </source>
</reference>
<evidence type="ECO:0000256" key="7">
    <source>
        <dbReference type="PIRSR" id="PIRSR606710-2"/>
    </source>
</evidence>
<dbReference type="GeneID" id="92986812"/>
<evidence type="ECO:0000313" key="9">
    <source>
        <dbReference type="EMBL" id="KAA5229787.1"/>
    </source>
</evidence>
<evidence type="ECO:0000313" key="10">
    <source>
        <dbReference type="EMBL" id="KAA5254754.1"/>
    </source>
</evidence>
<name>A0A7J4YN39_9BACE</name>
<keyword evidence="2" id="KW-0858">Xylan degradation</keyword>
<evidence type="ECO:0000256" key="6">
    <source>
        <dbReference type="PIRSR" id="PIRSR606710-1"/>
    </source>
</evidence>
<dbReference type="GO" id="GO:0045493">
    <property type="term" value="P:xylan catabolic process"/>
    <property type="evidence" value="ECO:0007669"/>
    <property type="project" value="UniProtKB-KW"/>
</dbReference>
<comment type="caution">
    <text evidence="9">The sequence shown here is derived from an EMBL/GenBank/DDBJ whole genome shotgun (WGS) entry which is preliminary data.</text>
</comment>
<evidence type="ECO:0000313" key="12">
    <source>
        <dbReference type="Proteomes" id="UP000440198"/>
    </source>
</evidence>
<evidence type="ECO:0000256" key="1">
    <source>
        <dbReference type="ARBA" id="ARBA00009865"/>
    </source>
</evidence>
<evidence type="ECO:0000256" key="4">
    <source>
        <dbReference type="ARBA" id="ARBA00023277"/>
    </source>
</evidence>
<dbReference type="InterPro" id="IPR052176">
    <property type="entry name" value="Glycosyl_Hydrlase_43_Enz"/>
</dbReference>
<evidence type="ECO:0000256" key="3">
    <source>
        <dbReference type="ARBA" id="ARBA00022801"/>
    </source>
</evidence>
<dbReference type="Proteomes" id="UP000421791">
    <property type="component" value="Unassembled WGS sequence"/>
</dbReference>
<dbReference type="InterPro" id="IPR006710">
    <property type="entry name" value="Glyco_hydro_43"/>
</dbReference>
<evidence type="ECO:0000256" key="5">
    <source>
        <dbReference type="ARBA" id="ARBA00023295"/>
    </source>
</evidence>
<dbReference type="CDD" id="cd08991">
    <property type="entry name" value="GH43_HoAraf43-like"/>
    <property type="match status" value="1"/>
</dbReference>
<dbReference type="EMBL" id="VWAK01000019">
    <property type="protein sequence ID" value="KAA5229787.1"/>
    <property type="molecule type" value="Genomic_DNA"/>
</dbReference>
<feature type="active site" description="Proton acceptor" evidence="6">
    <location>
        <position position="40"/>
    </location>
</feature>
<organism evidence="9 11">
    <name type="scientific">Bacteroides finegoldii</name>
    <dbReference type="NCBI Taxonomy" id="338188"/>
    <lineage>
        <taxon>Bacteria</taxon>
        <taxon>Pseudomonadati</taxon>
        <taxon>Bacteroidota</taxon>
        <taxon>Bacteroidia</taxon>
        <taxon>Bacteroidales</taxon>
        <taxon>Bacteroidaceae</taxon>
        <taxon>Bacteroides</taxon>
    </lineage>
</organism>
<feature type="site" description="Important for catalytic activity, responsible for pKa modulation of the active site Glu and correct orientation of both the proton donor and substrate" evidence="7">
    <location>
        <position position="146"/>
    </location>
</feature>
<protein>
    <submittedName>
        <fullName evidence="9">Family 43 glycosylhydrolase</fullName>
    </submittedName>
</protein>
<dbReference type="GO" id="GO:0004553">
    <property type="term" value="F:hydrolase activity, hydrolyzing O-glycosyl compounds"/>
    <property type="evidence" value="ECO:0007669"/>
    <property type="project" value="InterPro"/>
</dbReference>
<dbReference type="EMBL" id="VWAG01000032">
    <property type="protein sequence ID" value="KAA5254754.1"/>
    <property type="molecule type" value="Genomic_DNA"/>
</dbReference>
<keyword evidence="5 8" id="KW-0326">Glycosidase</keyword>
<keyword evidence="3 8" id="KW-0378">Hydrolase</keyword>
<evidence type="ECO:0000256" key="8">
    <source>
        <dbReference type="RuleBase" id="RU361187"/>
    </source>
</evidence>
<dbReference type="AlphaFoldDB" id="A0A7J4YN39"/>
<dbReference type="RefSeq" id="WP_007757665.1">
    <property type="nucleotide sequence ID" value="NZ_CATXTD010000039.1"/>
</dbReference>
<dbReference type="Proteomes" id="UP000440198">
    <property type="component" value="Unassembled WGS sequence"/>
</dbReference>
<dbReference type="Pfam" id="PF04616">
    <property type="entry name" value="Glyco_hydro_43"/>
    <property type="match status" value="1"/>
</dbReference>
<dbReference type="PANTHER" id="PTHR43772:SF2">
    <property type="entry name" value="PUTATIVE (AFU_ORTHOLOGUE AFUA_2G04480)-RELATED"/>
    <property type="match status" value="1"/>
</dbReference>
<sequence length="329" mass="37507">MRLLHFLIGAMVLIATGCAQDSEGIYNGASQYRDEIFLADPTILREGDMYYLTGTGNQQQQGFVLLESADLKSWHTVENNEFVLKKDDQTYGTEGFWAPQWFKAQDRYYFLYTANEQTVMASADSWKGPFRQTDIKPIDRSQKNIDPFLFRDDDGKYYLYHVRFGNGNFIWVAEFDLAKGEIIPGTLKKCMESTEEWEATAAYISAPVMEGPTVIKLDGVYYLFYSANDYRSIDYAVGYATSNSPMGPWTKNENSPIIHRSIVGENGSGHGDIFTDKAGNYYYVYHVHASKTNVAPRKTRIIPLHMEKNESGIYDITVNGDEVIEPYQE</sequence>
<dbReference type="InterPro" id="IPR023296">
    <property type="entry name" value="Glyco_hydro_beta-prop_sf"/>
</dbReference>
<dbReference type="PANTHER" id="PTHR43772">
    <property type="entry name" value="ENDO-1,4-BETA-XYLANASE"/>
    <property type="match status" value="1"/>
</dbReference>
<feature type="active site" description="Proton donor" evidence="6">
    <location>
        <position position="210"/>
    </location>
</feature>
<accession>A0A7J4YN39</accession>
<proteinExistence type="inferred from homology"/>
<keyword evidence="4" id="KW-0119">Carbohydrate metabolism</keyword>
<evidence type="ECO:0000313" key="11">
    <source>
        <dbReference type="Proteomes" id="UP000421791"/>
    </source>
</evidence>
<evidence type="ECO:0000256" key="2">
    <source>
        <dbReference type="ARBA" id="ARBA00022651"/>
    </source>
</evidence>
<dbReference type="SUPFAM" id="SSF75005">
    <property type="entry name" value="Arabinanase/levansucrase/invertase"/>
    <property type="match status" value="1"/>
</dbReference>
<dbReference type="PROSITE" id="PS51257">
    <property type="entry name" value="PROKAR_LIPOPROTEIN"/>
    <property type="match status" value="1"/>
</dbReference>